<keyword evidence="1" id="KW-1133">Transmembrane helix</keyword>
<dbReference type="EMBL" id="QZWZ01000026">
    <property type="protein sequence ID" value="RJT32620.1"/>
    <property type="molecule type" value="Genomic_DNA"/>
</dbReference>
<dbReference type="Proteomes" id="UP000272706">
    <property type="component" value="Unassembled WGS sequence"/>
</dbReference>
<comment type="caution">
    <text evidence="2">The sequence shown here is derived from an EMBL/GenBank/DDBJ whole genome shotgun (WGS) entry which is preliminary data.</text>
</comment>
<dbReference type="OrthoDB" id="9869535at2"/>
<dbReference type="RefSeq" id="WP_120017269.1">
    <property type="nucleotide sequence ID" value="NZ_QZWZ01000026.1"/>
</dbReference>
<sequence>MLLKMEDELLDYATVCATGLIGLVIALLFGWNFIAALIWGCLTGAVQAGAIRLIHGRADRL</sequence>
<evidence type="ECO:0000313" key="2">
    <source>
        <dbReference type="EMBL" id="RJT32620.1"/>
    </source>
</evidence>
<gene>
    <name evidence="2" type="ORF">D3227_26760</name>
</gene>
<feature type="transmembrane region" description="Helical" evidence="1">
    <location>
        <begin position="12"/>
        <end position="31"/>
    </location>
</feature>
<proteinExistence type="predicted"/>
<keyword evidence="1" id="KW-0812">Transmembrane</keyword>
<protein>
    <submittedName>
        <fullName evidence="2">Uncharacterized protein</fullName>
    </submittedName>
</protein>
<name>A0A3A5KC54_9HYPH</name>
<reference evidence="2 3" key="1">
    <citation type="submission" date="2018-09" db="EMBL/GenBank/DDBJ databases">
        <title>Mesorhizobium carmichaelinearum sp. nov. isolated from Carmichaelinea spp. root nodules in New Zealand.</title>
        <authorList>
            <person name="De Meyer S.E."/>
        </authorList>
    </citation>
    <scope>NUCLEOTIDE SEQUENCE [LARGE SCALE GENOMIC DNA]</scope>
    <source>
        <strain evidence="2 3">ICMP19557</strain>
    </source>
</reference>
<dbReference type="AlphaFoldDB" id="A0A3A5KC54"/>
<evidence type="ECO:0000313" key="3">
    <source>
        <dbReference type="Proteomes" id="UP000272706"/>
    </source>
</evidence>
<evidence type="ECO:0000256" key="1">
    <source>
        <dbReference type="SAM" id="Phobius"/>
    </source>
</evidence>
<keyword evidence="3" id="KW-1185">Reference proteome</keyword>
<keyword evidence="1" id="KW-0472">Membrane</keyword>
<accession>A0A3A5KC54</accession>
<organism evidence="2 3">
    <name type="scientific">Mesorhizobium waimense</name>
    <dbReference type="NCBI Taxonomy" id="1300307"/>
    <lineage>
        <taxon>Bacteria</taxon>
        <taxon>Pseudomonadati</taxon>
        <taxon>Pseudomonadota</taxon>
        <taxon>Alphaproteobacteria</taxon>
        <taxon>Hyphomicrobiales</taxon>
        <taxon>Phyllobacteriaceae</taxon>
        <taxon>Mesorhizobium</taxon>
    </lineage>
</organism>